<name>A0A178UP94_ARATH</name>
<dbReference type="AlphaFoldDB" id="A0A178UP94"/>
<comment type="caution">
    <text evidence="2">The sequence shown here is derived from an EMBL/GenBank/DDBJ whole genome shotgun (WGS) entry which is preliminary data.</text>
</comment>
<dbReference type="ExpressionAtlas" id="A0A178UP94">
    <property type="expression patterns" value="baseline and differential"/>
</dbReference>
<proteinExistence type="predicted"/>
<dbReference type="Pfam" id="PF23156">
    <property type="entry name" value="DUF7054"/>
    <property type="match status" value="1"/>
</dbReference>
<dbReference type="EMBL" id="LUHQ01000005">
    <property type="protein sequence ID" value="OAO94481.1"/>
    <property type="molecule type" value="Genomic_DNA"/>
</dbReference>
<evidence type="ECO:0000259" key="1">
    <source>
        <dbReference type="Pfam" id="PF23156"/>
    </source>
</evidence>
<protein>
    <recommendedName>
        <fullName evidence="1">DUF7054 domain-containing protein</fullName>
    </recommendedName>
</protein>
<reference evidence="3" key="1">
    <citation type="journal article" date="2016" name="Proc. Natl. Acad. Sci. U.S.A.">
        <title>Chromosome-level assembly of Arabidopsis thaliana Ler reveals the extent of translocation and inversion polymorphisms.</title>
        <authorList>
            <person name="Zapata L."/>
            <person name="Ding J."/>
            <person name="Willing E.M."/>
            <person name="Hartwig B."/>
            <person name="Bezdan D."/>
            <person name="Jiao W.B."/>
            <person name="Patel V."/>
            <person name="Velikkakam James G."/>
            <person name="Koornneef M."/>
            <person name="Ossowski S."/>
            <person name="Schneeberger K."/>
        </authorList>
    </citation>
    <scope>NUCLEOTIDE SEQUENCE [LARGE SCALE GENOMIC DNA]</scope>
    <source>
        <strain evidence="3">cv. Landsberg erecta</strain>
    </source>
</reference>
<accession>A0A178UP94</accession>
<sequence>MNRNENVKGVMKRKNKKLLVSVNVLGSVGPIRFLANEDDEVSSAINTTLKAYARQGRIPVLGFDVDNFIFYSINAGFNSILLHSCLFSRSP</sequence>
<organism evidence="2 3">
    <name type="scientific">Arabidopsis thaliana</name>
    <name type="common">Mouse-ear cress</name>
    <dbReference type="NCBI Taxonomy" id="3702"/>
    <lineage>
        <taxon>Eukaryota</taxon>
        <taxon>Viridiplantae</taxon>
        <taxon>Streptophyta</taxon>
        <taxon>Embryophyta</taxon>
        <taxon>Tracheophyta</taxon>
        <taxon>Spermatophyta</taxon>
        <taxon>Magnoliopsida</taxon>
        <taxon>eudicotyledons</taxon>
        <taxon>Gunneridae</taxon>
        <taxon>Pentapetalae</taxon>
        <taxon>rosids</taxon>
        <taxon>malvids</taxon>
        <taxon>Brassicales</taxon>
        <taxon>Brassicaceae</taxon>
        <taxon>Camelineae</taxon>
        <taxon>Arabidopsis</taxon>
    </lineage>
</organism>
<evidence type="ECO:0000313" key="2">
    <source>
        <dbReference type="EMBL" id="OAO94481.1"/>
    </source>
</evidence>
<dbReference type="Proteomes" id="UP000078284">
    <property type="component" value="Chromosome 5"/>
</dbReference>
<dbReference type="InterPro" id="IPR040358">
    <property type="entry name" value="At4g22758-like"/>
</dbReference>
<evidence type="ECO:0000313" key="3">
    <source>
        <dbReference type="Proteomes" id="UP000078284"/>
    </source>
</evidence>
<dbReference type="PANTHER" id="PTHR33270:SF5">
    <property type="entry name" value="GB|AAC00605.1"/>
    <property type="match status" value="1"/>
</dbReference>
<gene>
    <name evidence="2" type="ordered locus">AXX17_At5g34860</name>
</gene>
<dbReference type="InterPro" id="IPR055482">
    <property type="entry name" value="DUF7054"/>
</dbReference>
<feature type="domain" description="DUF7054" evidence="1">
    <location>
        <begin position="14"/>
        <end position="80"/>
    </location>
</feature>
<dbReference type="PANTHER" id="PTHR33270">
    <property type="entry name" value="BNAC05G50380D PROTEIN"/>
    <property type="match status" value="1"/>
</dbReference>